<evidence type="ECO:0000256" key="2">
    <source>
        <dbReference type="SAM" id="Phobius"/>
    </source>
</evidence>
<feature type="transmembrane region" description="Helical" evidence="2">
    <location>
        <begin position="216"/>
        <end position="235"/>
    </location>
</feature>
<dbReference type="PANTHER" id="PTHR38409">
    <property type="entry name" value="MDM10-COMPLEMENTING PROTEIN 1"/>
    <property type="match status" value="1"/>
</dbReference>
<dbReference type="eggNOG" id="ENOG502RXPK">
    <property type="taxonomic scope" value="Eukaryota"/>
</dbReference>
<keyword evidence="5" id="KW-1185">Reference proteome</keyword>
<evidence type="ECO:0000259" key="3">
    <source>
        <dbReference type="Pfam" id="PF07950"/>
    </source>
</evidence>
<dbReference type="InterPro" id="IPR012472">
    <property type="entry name" value="MCP1_TM"/>
</dbReference>
<reference evidence="4 5" key="1">
    <citation type="journal article" date="2013" name="BMC Genomics">
        <title>Genomics-driven discovery of the pneumocandin biosynthetic gene cluster in the fungus Glarea lozoyensis.</title>
        <authorList>
            <person name="Chen L."/>
            <person name="Yue Q."/>
            <person name="Zhang X."/>
            <person name="Xiang M."/>
            <person name="Wang C."/>
            <person name="Li S."/>
            <person name="Che Y."/>
            <person name="Ortiz-Lopez F.J."/>
            <person name="Bills G.F."/>
            <person name="Liu X."/>
            <person name="An Z."/>
        </authorList>
    </citation>
    <scope>NUCLEOTIDE SEQUENCE [LARGE SCALE GENOMIC DNA]</scope>
    <source>
        <strain evidence="5">ATCC 20868 / MF5171</strain>
    </source>
</reference>
<feature type="domain" description="Mitochondrial adapter protein MCP1 transmembrane" evidence="3">
    <location>
        <begin position="179"/>
        <end position="282"/>
    </location>
</feature>
<dbReference type="AlphaFoldDB" id="S3D4B8"/>
<dbReference type="Proteomes" id="UP000016922">
    <property type="component" value="Unassembled WGS sequence"/>
</dbReference>
<evidence type="ECO:0000313" key="5">
    <source>
        <dbReference type="Proteomes" id="UP000016922"/>
    </source>
</evidence>
<feature type="transmembrane region" description="Helical" evidence="2">
    <location>
        <begin position="256"/>
        <end position="278"/>
    </location>
</feature>
<dbReference type="OMA" id="GWEAKGW"/>
<proteinExistence type="predicted"/>
<dbReference type="PANTHER" id="PTHR38409:SF1">
    <property type="entry name" value="MITOCHONDRIAL ADAPTER PROTEIN MCP1"/>
    <property type="match status" value="1"/>
</dbReference>
<accession>S3D4B8</accession>
<evidence type="ECO:0000313" key="4">
    <source>
        <dbReference type="EMBL" id="EPE26921.1"/>
    </source>
</evidence>
<dbReference type="GeneID" id="19461891"/>
<dbReference type="RefSeq" id="XP_008086111.1">
    <property type="nucleotide sequence ID" value="XM_008087920.1"/>
</dbReference>
<gene>
    <name evidence="4" type="ORF">GLAREA_02835</name>
</gene>
<dbReference type="EMBL" id="KE145370">
    <property type="protein sequence ID" value="EPE26921.1"/>
    <property type="molecule type" value="Genomic_DNA"/>
</dbReference>
<dbReference type="KEGG" id="glz:GLAREA_02835"/>
<feature type="transmembrane region" description="Helical" evidence="2">
    <location>
        <begin position="118"/>
        <end position="136"/>
    </location>
</feature>
<keyword evidence="2" id="KW-0472">Membrane</keyword>
<feature type="compositionally biased region" description="Polar residues" evidence="1">
    <location>
        <begin position="7"/>
        <end position="20"/>
    </location>
</feature>
<dbReference type="SUPFAM" id="SSF81343">
    <property type="entry name" value="Fumarate reductase respiratory complex transmembrane subunits"/>
    <property type="match status" value="1"/>
</dbReference>
<dbReference type="GO" id="GO:0005741">
    <property type="term" value="C:mitochondrial outer membrane"/>
    <property type="evidence" value="ECO:0007669"/>
    <property type="project" value="TreeGrafter"/>
</dbReference>
<feature type="region of interest" description="Disordered" evidence="1">
    <location>
        <begin position="1"/>
        <end position="57"/>
    </location>
</feature>
<dbReference type="InterPro" id="IPR039960">
    <property type="entry name" value="MCP1"/>
</dbReference>
<keyword evidence="2" id="KW-1133">Transmembrane helix</keyword>
<feature type="transmembrane region" description="Helical" evidence="2">
    <location>
        <begin position="73"/>
        <end position="98"/>
    </location>
</feature>
<name>S3D4B8_GLAL2</name>
<dbReference type="GO" id="GO:0007005">
    <property type="term" value="P:mitochondrion organization"/>
    <property type="evidence" value="ECO:0007669"/>
    <property type="project" value="TreeGrafter"/>
</dbReference>
<protein>
    <recommendedName>
        <fullName evidence="3">Mitochondrial adapter protein MCP1 transmembrane domain-containing protein</fullName>
    </recommendedName>
</protein>
<dbReference type="OrthoDB" id="10259513at2759"/>
<dbReference type="GO" id="GO:0055088">
    <property type="term" value="P:lipid homeostasis"/>
    <property type="evidence" value="ECO:0007669"/>
    <property type="project" value="InterPro"/>
</dbReference>
<sequence>MDRRESTASQETFTSLQQLDPSPIESPEEDLEKQLGELPRSVSPPKTTHLGLSGSGQHGTTYYLTRLQKYSSYAFTVFASFHITNTSIIPLITGSVPASEKYLLLTRPYYQSFPLEPLLITLPIATHILSGLALRIQRRNANLIRYGAANLPIRARLEQRLQVWPTVSWNSLSGYVLAPLVIGHALVNRSIPWIYEGGSESVGLGYVSHGFAKHPFVSWVSYAALVSVASAHFVWGAAKWNGWIPVGTTKKAKRRWWSIHAVTVAVATLWMSGGLGVVGRGGLADGWIGNNYDALYSKIPLVEF</sequence>
<feature type="transmembrane region" description="Helical" evidence="2">
    <location>
        <begin position="163"/>
        <end position="187"/>
    </location>
</feature>
<dbReference type="HOGENOM" id="CLU_060790_0_0_1"/>
<organism evidence="4 5">
    <name type="scientific">Glarea lozoyensis (strain ATCC 20868 / MF5171)</name>
    <dbReference type="NCBI Taxonomy" id="1116229"/>
    <lineage>
        <taxon>Eukaryota</taxon>
        <taxon>Fungi</taxon>
        <taxon>Dikarya</taxon>
        <taxon>Ascomycota</taxon>
        <taxon>Pezizomycotina</taxon>
        <taxon>Leotiomycetes</taxon>
        <taxon>Helotiales</taxon>
        <taxon>Helotiaceae</taxon>
        <taxon>Glarea</taxon>
    </lineage>
</organism>
<dbReference type="Pfam" id="PF07950">
    <property type="entry name" value="MCP1_TM"/>
    <property type="match status" value="1"/>
</dbReference>
<evidence type="ECO:0000256" key="1">
    <source>
        <dbReference type="SAM" id="MobiDB-lite"/>
    </source>
</evidence>
<dbReference type="InterPro" id="IPR034804">
    <property type="entry name" value="SQR/QFR_C/D"/>
</dbReference>
<keyword evidence="2" id="KW-0812">Transmembrane</keyword>